<reference evidence="1" key="1">
    <citation type="submission" date="2021-05" db="EMBL/GenBank/DDBJ databases">
        <authorList>
            <person name="Alioto T."/>
            <person name="Alioto T."/>
            <person name="Gomez Garrido J."/>
        </authorList>
    </citation>
    <scope>NUCLEOTIDE SEQUENCE</scope>
</reference>
<evidence type="ECO:0008006" key="2">
    <source>
        <dbReference type="Google" id="ProtNLM"/>
    </source>
</evidence>
<name>A0A8D8ZBR9_9HEMI</name>
<protein>
    <recommendedName>
        <fullName evidence="2">DDE-1 domain-containing protein</fullName>
    </recommendedName>
</protein>
<accession>A0A8D8ZBR9</accession>
<dbReference type="EMBL" id="HBUF01476138">
    <property type="protein sequence ID" value="CAG6744818.1"/>
    <property type="molecule type" value="Transcribed_RNA"/>
</dbReference>
<organism evidence="1">
    <name type="scientific">Cacopsylla melanoneura</name>
    <dbReference type="NCBI Taxonomy" id="428564"/>
    <lineage>
        <taxon>Eukaryota</taxon>
        <taxon>Metazoa</taxon>
        <taxon>Ecdysozoa</taxon>
        <taxon>Arthropoda</taxon>
        <taxon>Hexapoda</taxon>
        <taxon>Insecta</taxon>
        <taxon>Pterygota</taxon>
        <taxon>Neoptera</taxon>
        <taxon>Paraneoptera</taxon>
        <taxon>Hemiptera</taxon>
        <taxon>Sternorrhyncha</taxon>
        <taxon>Psylloidea</taxon>
        <taxon>Psyllidae</taxon>
        <taxon>Psyllinae</taxon>
        <taxon>Cacopsylla</taxon>
    </lineage>
</organism>
<evidence type="ECO:0000313" key="1">
    <source>
        <dbReference type="EMBL" id="CAG6744818.1"/>
    </source>
</evidence>
<dbReference type="AlphaFoldDB" id="A0A8D8ZBR9"/>
<sequence length="165" mass="18977">MALRTPRKLTSTRAKTTKEKILTRRNEIETYLSENDLLQILSDPSRIFNSDEAEFFLNPKGNKVLVSRGARCVYQLVNPNENKCITFLMTGNAHGQIAPTLVLFSYDRISQPIVANLPSENWSVGKSENGWMTSETFFEYITNVFHPWIIREKIESPVLFFCGWP</sequence>
<proteinExistence type="predicted"/>